<accession>A0A652KDS8</accession>
<organism evidence="9">
    <name type="scientific">Streptomyces sp. gb1(2016)</name>
    <dbReference type="NCBI Taxonomy" id="1828321"/>
    <lineage>
        <taxon>Bacteria</taxon>
        <taxon>Bacillati</taxon>
        <taxon>Actinomycetota</taxon>
        <taxon>Actinomycetes</taxon>
        <taxon>Kitasatosporales</taxon>
        <taxon>Streptomycetaceae</taxon>
        <taxon>Streptomyces</taxon>
    </lineage>
</organism>
<dbReference type="GO" id="GO:0005345">
    <property type="term" value="F:purine nucleobase transmembrane transporter activity"/>
    <property type="evidence" value="ECO:0007669"/>
    <property type="project" value="TreeGrafter"/>
</dbReference>
<dbReference type="AlphaFoldDB" id="A0A652KDS8"/>
<keyword evidence="4 8" id="KW-0812">Transmembrane</keyword>
<feature type="transmembrane region" description="Helical" evidence="8">
    <location>
        <begin position="220"/>
        <end position="240"/>
    </location>
</feature>
<dbReference type="InterPro" id="IPR006043">
    <property type="entry name" value="NCS2"/>
</dbReference>
<evidence type="ECO:0000256" key="7">
    <source>
        <dbReference type="SAM" id="MobiDB-lite"/>
    </source>
</evidence>
<comment type="subcellular location">
    <subcellularLocation>
        <location evidence="1">Endomembrane system</location>
        <topology evidence="1">Multi-pass membrane protein</topology>
    </subcellularLocation>
</comment>
<dbReference type="GO" id="GO:0005886">
    <property type="term" value="C:plasma membrane"/>
    <property type="evidence" value="ECO:0007669"/>
    <property type="project" value="TreeGrafter"/>
</dbReference>
<dbReference type="GO" id="GO:0012505">
    <property type="term" value="C:endomembrane system"/>
    <property type="evidence" value="ECO:0007669"/>
    <property type="project" value="UniProtKB-SubCell"/>
</dbReference>
<feature type="transmembrane region" description="Helical" evidence="8">
    <location>
        <begin position="247"/>
        <end position="272"/>
    </location>
</feature>
<feature type="transmembrane region" description="Helical" evidence="8">
    <location>
        <begin position="97"/>
        <end position="115"/>
    </location>
</feature>
<keyword evidence="5 8" id="KW-1133">Transmembrane helix</keyword>
<feature type="transmembrane region" description="Helical" evidence="8">
    <location>
        <begin position="480"/>
        <end position="497"/>
    </location>
</feature>
<keyword evidence="6 8" id="KW-0472">Membrane</keyword>
<dbReference type="PANTHER" id="PTHR43337:SF1">
    <property type="entry name" value="XANTHINE_URACIL PERMEASE C887.17-RELATED"/>
    <property type="match status" value="1"/>
</dbReference>
<evidence type="ECO:0000256" key="4">
    <source>
        <dbReference type="ARBA" id="ARBA00022692"/>
    </source>
</evidence>
<dbReference type="Pfam" id="PF00860">
    <property type="entry name" value="Xan_ur_permease"/>
    <property type="match status" value="1"/>
</dbReference>
<feature type="transmembrane region" description="Helical" evidence="8">
    <location>
        <begin position="63"/>
        <end position="85"/>
    </location>
</feature>
<feature type="region of interest" description="Disordered" evidence="7">
    <location>
        <begin position="1"/>
        <end position="22"/>
    </location>
</feature>
<dbReference type="EMBL" id="RDBM01000072">
    <property type="protein sequence ID" value="TXS21849.1"/>
    <property type="molecule type" value="Genomic_DNA"/>
</dbReference>
<reference evidence="9" key="1">
    <citation type="submission" date="2018-10" db="EMBL/GenBank/DDBJ databases">
        <authorList>
            <person name="Hariharan J."/>
            <person name="Choudoir M.J."/>
            <person name="Diebold P."/>
            <person name="Panke-Buisse K."/>
            <person name="Campbell A.N."/>
            <person name="Buckley D.H."/>
        </authorList>
    </citation>
    <scope>NUCLEOTIDE SEQUENCE</scope>
    <source>
        <strain evidence="9">Gb1</strain>
    </source>
</reference>
<evidence type="ECO:0000256" key="5">
    <source>
        <dbReference type="ARBA" id="ARBA00022989"/>
    </source>
</evidence>
<feature type="transmembrane region" description="Helical" evidence="8">
    <location>
        <begin position="292"/>
        <end position="318"/>
    </location>
</feature>
<feature type="transmembrane region" description="Helical" evidence="8">
    <location>
        <begin position="180"/>
        <end position="200"/>
    </location>
</feature>
<evidence type="ECO:0000313" key="9">
    <source>
        <dbReference type="EMBL" id="TXS21849.1"/>
    </source>
</evidence>
<evidence type="ECO:0000256" key="2">
    <source>
        <dbReference type="ARBA" id="ARBA00005697"/>
    </source>
</evidence>
<keyword evidence="3" id="KW-0813">Transport</keyword>
<feature type="transmembrane region" description="Helical" evidence="8">
    <location>
        <begin position="439"/>
        <end position="468"/>
    </location>
</feature>
<proteinExistence type="inferred from homology"/>
<dbReference type="PANTHER" id="PTHR43337">
    <property type="entry name" value="XANTHINE/URACIL PERMEASE C887.17-RELATED"/>
    <property type="match status" value="1"/>
</dbReference>
<comment type="similarity">
    <text evidence="2">Belongs to the nucleobase:cation symporter-2 (NCS2) (TC 2.A.40) family. Azg-like subfamily.</text>
</comment>
<comment type="caution">
    <text evidence="9">The sequence shown here is derived from an EMBL/GenBank/DDBJ whole genome shotgun (WGS) entry which is preliminary data.</text>
</comment>
<name>A0A652KDS8_9ACTN</name>
<feature type="transmembrane region" description="Helical" evidence="8">
    <location>
        <begin position="385"/>
        <end position="402"/>
    </location>
</feature>
<evidence type="ECO:0000256" key="8">
    <source>
        <dbReference type="SAM" id="Phobius"/>
    </source>
</evidence>
<gene>
    <name evidence="9" type="ORF">EAO74_37050</name>
</gene>
<evidence type="ECO:0000256" key="3">
    <source>
        <dbReference type="ARBA" id="ARBA00022448"/>
    </source>
</evidence>
<protein>
    <submittedName>
        <fullName evidence="9">NCS2 family permease</fullName>
    </submittedName>
</protein>
<dbReference type="InterPro" id="IPR045018">
    <property type="entry name" value="Azg-like"/>
</dbReference>
<feature type="transmembrane region" description="Helical" evidence="8">
    <location>
        <begin position="122"/>
        <end position="141"/>
    </location>
</feature>
<evidence type="ECO:0000256" key="1">
    <source>
        <dbReference type="ARBA" id="ARBA00004127"/>
    </source>
</evidence>
<feature type="transmembrane region" description="Helical" evidence="8">
    <location>
        <begin position="147"/>
        <end position="168"/>
    </location>
</feature>
<dbReference type="RefSeq" id="WP_147986048.1">
    <property type="nucleotide sequence ID" value="NZ_RDBM01000072.1"/>
</dbReference>
<evidence type="ECO:0000256" key="6">
    <source>
        <dbReference type="ARBA" id="ARBA00023136"/>
    </source>
</evidence>
<sequence>MPDRPDPTAPVGRTEDAVVPAPTVSPEALSPEAVAPAPGRLGAVDRYFSISARGSDFGREIRGGFATFFTMAYILVLNPIILGSAEDKFGNHLSGPQLVTATALVAAVMTIVMGLGGNLPLALAAGLGLNAVAAFQLAPLMSWPDAMGLIVIEGLLICVLVVTGLREAIMHAIPASLKQAISVGIGLFIAFIGFVDAGFVSRIPGETGSVPVQLGATGHLSGWPVLVFCLGVLLTVALLARKAKGAILISIVVTTVVAVVINEIADIAPAAWGLTVPAVPDDLVAAPDFGLLGSFSLFGAFQQVGVVTIVLLVFTLLLSDFFDTMGTVVGVTHEAGLLDQDGKVPHLGRVLLIDGAAAVAGGAASASSATSYVESTAGVGEGARTGFASLVTGGLFAVALFLTPLATIVPAQAAAPALVAVGFLLMAQVRNIDWEKYEIAIPAFLTIAVMPFTYSITNGIGAGFVAYVVIRVVLGKAREIHWLLWGTAALFAVYFAIDPIEQLLGVK</sequence>